<sequence length="229" mass="22574">MHTHTSTTFKTSAKGNRQGGLLQPSSGGNGGSSVNRPSPAPPSGGPNRGSGSGQSLLQPFSGNVYNSHSSNKDSSSDSSSLGSSNLDHAIVFQNTGNKPPQAIQGSSGNSPIRPVLAAGTLNSGSSVLLGQSAPSSNSGSSGPQGRPAPSSNSGSSGLLGQSAPTGDRRPPPGASGSSQSSSSGSGVSNNLLGQRPPKSNSTNINLAGYGSRRSHASMFTKDLTVSLCS</sequence>
<gene>
    <name evidence="2" type="ORF">SK128_018627</name>
</gene>
<feature type="compositionally biased region" description="Low complexity" evidence="1">
    <location>
        <begin position="130"/>
        <end position="162"/>
    </location>
</feature>
<dbReference type="Proteomes" id="UP001381693">
    <property type="component" value="Unassembled WGS sequence"/>
</dbReference>
<feature type="compositionally biased region" description="Polar residues" evidence="1">
    <location>
        <begin position="56"/>
        <end position="65"/>
    </location>
</feature>
<keyword evidence="3" id="KW-1185">Reference proteome</keyword>
<organism evidence="2 3">
    <name type="scientific">Halocaridina rubra</name>
    <name type="common">Hawaiian red shrimp</name>
    <dbReference type="NCBI Taxonomy" id="373956"/>
    <lineage>
        <taxon>Eukaryota</taxon>
        <taxon>Metazoa</taxon>
        <taxon>Ecdysozoa</taxon>
        <taxon>Arthropoda</taxon>
        <taxon>Crustacea</taxon>
        <taxon>Multicrustacea</taxon>
        <taxon>Malacostraca</taxon>
        <taxon>Eumalacostraca</taxon>
        <taxon>Eucarida</taxon>
        <taxon>Decapoda</taxon>
        <taxon>Pleocyemata</taxon>
        <taxon>Caridea</taxon>
        <taxon>Atyoidea</taxon>
        <taxon>Atyidae</taxon>
        <taxon>Halocaridina</taxon>
    </lineage>
</organism>
<feature type="region of interest" description="Disordered" evidence="1">
    <location>
        <begin position="1"/>
        <end position="210"/>
    </location>
</feature>
<name>A0AAN9A1J6_HALRR</name>
<feature type="compositionally biased region" description="Polar residues" evidence="1">
    <location>
        <begin position="1"/>
        <end position="15"/>
    </location>
</feature>
<dbReference type="AlphaFoldDB" id="A0AAN9A1J6"/>
<feature type="compositionally biased region" description="Polar residues" evidence="1">
    <location>
        <begin position="120"/>
        <end position="129"/>
    </location>
</feature>
<evidence type="ECO:0000313" key="2">
    <source>
        <dbReference type="EMBL" id="KAK7076986.1"/>
    </source>
</evidence>
<evidence type="ECO:0000313" key="3">
    <source>
        <dbReference type="Proteomes" id="UP001381693"/>
    </source>
</evidence>
<feature type="compositionally biased region" description="Low complexity" evidence="1">
    <location>
        <begin position="19"/>
        <end position="37"/>
    </location>
</feature>
<feature type="compositionally biased region" description="Low complexity" evidence="1">
    <location>
        <begin position="174"/>
        <end position="188"/>
    </location>
</feature>
<accession>A0AAN9A1J6</accession>
<protein>
    <submittedName>
        <fullName evidence="2">Uncharacterized protein</fullName>
    </submittedName>
</protein>
<proteinExistence type="predicted"/>
<evidence type="ECO:0000256" key="1">
    <source>
        <dbReference type="SAM" id="MobiDB-lite"/>
    </source>
</evidence>
<feature type="compositionally biased region" description="Low complexity" evidence="1">
    <location>
        <begin position="76"/>
        <end position="88"/>
    </location>
</feature>
<dbReference type="EMBL" id="JAXCGZ010009495">
    <property type="protein sequence ID" value="KAK7076986.1"/>
    <property type="molecule type" value="Genomic_DNA"/>
</dbReference>
<feature type="compositionally biased region" description="Polar residues" evidence="1">
    <location>
        <begin position="92"/>
        <end position="110"/>
    </location>
</feature>
<feature type="compositionally biased region" description="Polar residues" evidence="1">
    <location>
        <begin position="189"/>
        <end position="205"/>
    </location>
</feature>
<reference evidence="2 3" key="1">
    <citation type="submission" date="2023-11" db="EMBL/GenBank/DDBJ databases">
        <title>Halocaridina rubra genome assembly.</title>
        <authorList>
            <person name="Smith C."/>
        </authorList>
    </citation>
    <scope>NUCLEOTIDE SEQUENCE [LARGE SCALE GENOMIC DNA]</scope>
    <source>
        <strain evidence="2">EP-1</strain>
        <tissue evidence="2">Whole</tissue>
    </source>
</reference>
<comment type="caution">
    <text evidence="2">The sequence shown here is derived from an EMBL/GenBank/DDBJ whole genome shotgun (WGS) entry which is preliminary data.</text>
</comment>